<gene>
    <name evidence="4 5" type="primary">hypA</name>
    <name evidence="5" type="ORF">CLLI_13060</name>
</gene>
<dbReference type="Proteomes" id="UP000239706">
    <property type="component" value="Unassembled WGS sequence"/>
</dbReference>
<keyword evidence="3 4" id="KW-0862">Zinc</keyword>
<evidence type="ECO:0000256" key="3">
    <source>
        <dbReference type="ARBA" id="ARBA00022833"/>
    </source>
</evidence>
<feature type="binding site" evidence="4">
    <location>
        <position position="73"/>
    </location>
    <ligand>
        <name>Zn(2+)</name>
        <dbReference type="ChEBI" id="CHEBI:29105"/>
    </ligand>
</feature>
<dbReference type="OrthoDB" id="9800361at2"/>
<dbReference type="GO" id="GO:0008270">
    <property type="term" value="F:zinc ion binding"/>
    <property type="evidence" value="ECO:0007669"/>
    <property type="project" value="UniProtKB-UniRule"/>
</dbReference>
<evidence type="ECO:0000313" key="6">
    <source>
        <dbReference type="Proteomes" id="UP000239706"/>
    </source>
</evidence>
<proteinExistence type="inferred from homology"/>
<dbReference type="Gene3D" id="3.30.2320.80">
    <property type="match status" value="1"/>
</dbReference>
<feature type="binding site" evidence="4">
    <location>
        <position position="2"/>
    </location>
    <ligand>
        <name>Ni(2+)</name>
        <dbReference type="ChEBI" id="CHEBI:49786"/>
    </ligand>
</feature>
<feature type="binding site" evidence="4">
    <location>
        <position position="92"/>
    </location>
    <ligand>
        <name>Zn(2+)</name>
        <dbReference type="ChEBI" id="CHEBI:29105"/>
    </ligand>
</feature>
<dbReference type="PANTHER" id="PTHR34535">
    <property type="entry name" value="HYDROGENASE MATURATION FACTOR HYPA"/>
    <property type="match status" value="1"/>
</dbReference>
<evidence type="ECO:0000256" key="2">
    <source>
        <dbReference type="ARBA" id="ARBA00022723"/>
    </source>
</evidence>
<protein>
    <recommendedName>
        <fullName evidence="4">Hydrogenase maturation factor HypA</fullName>
    </recommendedName>
</protein>
<dbReference type="NCBIfam" id="TIGR00100">
    <property type="entry name" value="hypA"/>
    <property type="match status" value="1"/>
</dbReference>
<accession>A0A2T0B4B4</accession>
<dbReference type="Pfam" id="PF01155">
    <property type="entry name" value="HypA"/>
    <property type="match status" value="1"/>
</dbReference>
<keyword evidence="1 4" id="KW-0533">Nickel</keyword>
<dbReference type="PANTHER" id="PTHR34535:SF3">
    <property type="entry name" value="HYDROGENASE MATURATION FACTOR HYPA"/>
    <property type="match status" value="1"/>
</dbReference>
<dbReference type="RefSeq" id="WP_106063426.1">
    <property type="nucleotide sequence ID" value="NZ_PVXO01000036.1"/>
</dbReference>
<evidence type="ECO:0000313" key="5">
    <source>
        <dbReference type="EMBL" id="PRR78724.1"/>
    </source>
</evidence>
<evidence type="ECO:0000256" key="1">
    <source>
        <dbReference type="ARBA" id="ARBA00022596"/>
    </source>
</evidence>
<feature type="binding site" evidence="4">
    <location>
        <position position="89"/>
    </location>
    <ligand>
        <name>Zn(2+)</name>
        <dbReference type="ChEBI" id="CHEBI:29105"/>
    </ligand>
</feature>
<dbReference type="EMBL" id="PVXO01000036">
    <property type="protein sequence ID" value="PRR78724.1"/>
    <property type="molecule type" value="Genomic_DNA"/>
</dbReference>
<dbReference type="InterPro" id="IPR000688">
    <property type="entry name" value="HypA/HybF"/>
</dbReference>
<evidence type="ECO:0000256" key="4">
    <source>
        <dbReference type="HAMAP-Rule" id="MF_00213"/>
    </source>
</evidence>
<keyword evidence="6" id="KW-1185">Reference proteome</keyword>
<comment type="function">
    <text evidence="4">Involved in the maturation of [NiFe] hydrogenases. Required for nickel insertion into the metal center of the hydrogenase.</text>
</comment>
<dbReference type="HAMAP" id="MF_00213">
    <property type="entry name" value="HypA_HybF"/>
    <property type="match status" value="1"/>
</dbReference>
<dbReference type="GO" id="GO:0016151">
    <property type="term" value="F:nickel cation binding"/>
    <property type="evidence" value="ECO:0007669"/>
    <property type="project" value="UniProtKB-UniRule"/>
</dbReference>
<organism evidence="5 6">
    <name type="scientific">Clostridium liquoris</name>
    <dbReference type="NCBI Taxonomy" id="1289519"/>
    <lineage>
        <taxon>Bacteria</taxon>
        <taxon>Bacillati</taxon>
        <taxon>Bacillota</taxon>
        <taxon>Clostridia</taxon>
        <taxon>Eubacteriales</taxon>
        <taxon>Clostridiaceae</taxon>
        <taxon>Clostridium</taxon>
    </lineage>
</organism>
<feature type="binding site" evidence="4">
    <location>
        <position position="76"/>
    </location>
    <ligand>
        <name>Zn(2+)</name>
        <dbReference type="ChEBI" id="CHEBI:29105"/>
    </ligand>
</feature>
<dbReference type="GO" id="GO:0051604">
    <property type="term" value="P:protein maturation"/>
    <property type="evidence" value="ECO:0007669"/>
    <property type="project" value="InterPro"/>
</dbReference>
<dbReference type="AlphaFoldDB" id="A0A2T0B4B4"/>
<reference evidence="5 6" key="1">
    <citation type="submission" date="2018-03" db="EMBL/GenBank/DDBJ databases">
        <title>Genome sequence of Clostridium liquoris DSM 100320.</title>
        <authorList>
            <person name="Poehlein A."/>
            <person name="Daniel R."/>
        </authorList>
    </citation>
    <scope>NUCLEOTIDE SEQUENCE [LARGE SCALE GENOMIC DNA]</scope>
    <source>
        <strain evidence="5 6">DSM 100320</strain>
    </source>
</reference>
<sequence length="113" mass="12753">MHELSITESIIKICSEEALKNNLKKVEEIRLKVGELSGVVSESIQYYFDIISKDTILKGAKINIEKISMEIQCKDCNHICSTNRINFCCPNCGSFNIKVISGNEFYIDSIKGE</sequence>
<comment type="caution">
    <text evidence="5">The sequence shown here is derived from an EMBL/GenBank/DDBJ whole genome shotgun (WGS) entry which is preliminary data.</text>
</comment>
<comment type="similarity">
    <text evidence="4">Belongs to the HypA/HybF family.</text>
</comment>
<dbReference type="PIRSF" id="PIRSF004761">
    <property type="entry name" value="Hydrgn_mat_HypA"/>
    <property type="match status" value="1"/>
</dbReference>
<name>A0A2T0B4B4_9CLOT</name>
<keyword evidence="2 4" id="KW-0479">Metal-binding</keyword>